<dbReference type="Pfam" id="PF02597">
    <property type="entry name" value="ThiS"/>
    <property type="match status" value="1"/>
</dbReference>
<dbReference type="STRING" id="658219.SAMN05216212_1100"/>
<evidence type="ECO:0000256" key="5">
    <source>
        <dbReference type="ARBA" id="ARBA00024247"/>
    </source>
</evidence>
<dbReference type="UniPathway" id="UPA00344"/>
<dbReference type="PANTHER" id="PTHR33359:SF1">
    <property type="entry name" value="MOLYBDOPTERIN SYNTHASE SULFUR CARRIER SUBUNIT"/>
    <property type="match status" value="1"/>
</dbReference>
<keyword evidence="3" id="KW-0501">Molybdenum cofactor biosynthesis</keyword>
<dbReference type="FunFam" id="3.10.20.30:FF:000010">
    <property type="entry name" value="Molybdopterin synthase sulfur carrier subunit"/>
    <property type="match status" value="1"/>
</dbReference>
<keyword evidence="2" id="KW-0547">Nucleotide-binding</keyword>
<organism evidence="6 7">
    <name type="scientific">Microbulbifer yueqingensis</name>
    <dbReference type="NCBI Taxonomy" id="658219"/>
    <lineage>
        <taxon>Bacteria</taxon>
        <taxon>Pseudomonadati</taxon>
        <taxon>Pseudomonadota</taxon>
        <taxon>Gammaproteobacteria</taxon>
        <taxon>Cellvibrionales</taxon>
        <taxon>Microbulbiferaceae</taxon>
        <taxon>Microbulbifer</taxon>
    </lineage>
</organism>
<evidence type="ECO:0000256" key="1">
    <source>
        <dbReference type="ARBA" id="ARBA00005046"/>
    </source>
</evidence>
<dbReference type="RefSeq" id="WP_091509720.1">
    <property type="nucleotide sequence ID" value="NZ_FNFH01000002.1"/>
</dbReference>
<dbReference type="InterPro" id="IPR044672">
    <property type="entry name" value="MOCS2A"/>
</dbReference>
<evidence type="ECO:0000313" key="7">
    <source>
        <dbReference type="Proteomes" id="UP000199305"/>
    </source>
</evidence>
<dbReference type="Proteomes" id="UP000199305">
    <property type="component" value="Unassembled WGS sequence"/>
</dbReference>
<evidence type="ECO:0000313" key="6">
    <source>
        <dbReference type="EMBL" id="SDJ90000.1"/>
    </source>
</evidence>
<dbReference type="InterPro" id="IPR012675">
    <property type="entry name" value="Beta-grasp_dom_sf"/>
</dbReference>
<keyword evidence="7" id="KW-1185">Reference proteome</keyword>
<reference evidence="7" key="1">
    <citation type="submission" date="2016-10" db="EMBL/GenBank/DDBJ databases">
        <authorList>
            <person name="Varghese N."/>
            <person name="Submissions S."/>
        </authorList>
    </citation>
    <scope>NUCLEOTIDE SEQUENCE [LARGE SCALE GENOMIC DNA]</scope>
    <source>
        <strain evidence="7">CGMCC 1.10658</strain>
    </source>
</reference>
<dbReference type="InterPro" id="IPR003749">
    <property type="entry name" value="ThiS/MoaD-like"/>
</dbReference>
<gene>
    <name evidence="6" type="ORF">SAMN05216212_1100</name>
</gene>
<evidence type="ECO:0000256" key="2">
    <source>
        <dbReference type="ARBA" id="ARBA00022741"/>
    </source>
</evidence>
<dbReference type="AlphaFoldDB" id="A0A1G8XJT4"/>
<dbReference type="EMBL" id="FNFH01000002">
    <property type="protein sequence ID" value="SDJ90000.1"/>
    <property type="molecule type" value="Genomic_DNA"/>
</dbReference>
<dbReference type="PANTHER" id="PTHR33359">
    <property type="entry name" value="MOLYBDOPTERIN SYNTHASE SULFUR CARRIER SUBUNIT"/>
    <property type="match status" value="1"/>
</dbReference>
<sequence length="81" mass="8999">MIKVLFFARLRQQLGMGELRLEDFSGTVRSLCAVLCERYPQWREHLDDDAIRVAVNQELADSDASVAAGDEVAFFPPVTGG</sequence>
<dbReference type="GO" id="GO:0006777">
    <property type="term" value="P:Mo-molybdopterin cofactor biosynthetic process"/>
    <property type="evidence" value="ECO:0007669"/>
    <property type="project" value="UniProtKB-KW"/>
</dbReference>
<dbReference type="OrthoDB" id="9801945at2"/>
<comment type="pathway">
    <text evidence="1">Cofactor biosynthesis; molybdopterin biosynthesis.</text>
</comment>
<name>A0A1G8XJT4_9GAMM</name>
<dbReference type="GO" id="GO:1990133">
    <property type="term" value="C:molybdopterin adenylyltransferase complex"/>
    <property type="evidence" value="ECO:0007669"/>
    <property type="project" value="TreeGrafter"/>
</dbReference>
<dbReference type="InterPro" id="IPR016155">
    <property type="entry name" value="Mopterin_synth/thiamin_S_b"/>
</dbReference>
<dbReference type="NCBIfam" id="TIGR01682">
    <property type="entry name" value="moaD"/>
    <property type="match status" value="1"/>
</dbReference>
<dbReference type="GO" id="GO:0000166">
    <property type="term" value="F:nucleotide binding"/>
    <property type="evidence" value="ECO:0007669"/>
    <property type="project" value="UniProtKB-KW"/>
</dbReference>
<evidence type="ECO:0000256" key="3">
    <source>
        <dbReference type="ARBA" id="ARBA00023150"/>
    </source>
</evidence>
<dbReference type="Gene3D" id="3.10.20.30">
    <property type="match status" value="1"/>
</dbReference>
<dbReference type="SUPFAM" id="SSF54285">
    <property type="entry name" value="MoaD/ThiS"/>
    <property type="match status" value="1"/>
</dbReference>
<evidence type="ECO:0000256" key="4">
    <source>
        <dbReference type="ARBA" id="ARBA00024200"/>
    </source>
</evidence>
<protein>
    <recommendedName>
        <fullName evidence="5">Molybdopterin synthase sulfur carrier subunit</fullName>
    </recommendedName>
</protein>
<accession>A0A1G8XJT4</accession>
<comment type="similarity">
    <text evidence="4">Belongs to the MoaD family.</text>
</comment>
<proteinExistence type="inferred from homology"/>
<dbReference type="CDD" id="cd00754">
    <property type="entry name" value="Ubl_MoaD"/>
    <property type="match status" value="1"/>
</dbReference>